<reference evidence="5 6" key="2">
    <citation type="submission" date="2015-01" db="EMBL/GenBank/DDBJ databases">
        <title>Complete genome sequence of Pyrinomonas methylaliphatogenes type strain K22T.</title>
        <authorList>
            <person name="Lee K.C.Y."/>
            <person name="Power J.F."/>
            <person name="Dunfield P.F."/>
            <person name="Morgan X.C."/>
            <person name="Huttenhower C."/>
            <person name="Stott M.B."/>
        </authorList>
    </citation>
    <scope>NUCLEOTIDE SEQUENCE [LARGE SCALE GENOMIC DNA]</scope>
    <source>
        <strain evidence="5 6">K22</strain>
    </source>
</reference>
<keyword evidence="5" id="KW-0966">Cell projection</keyword>
<feature type="domain" description="Flagellar basal body rod protein N-terminal" evidence="4">
    <location>
        <begin position="5"/>
        <end position="35"/>
    </location>
</feature>
<dbReference type="AlphaFoldDB" id="A0A0B6WY56"/>
<comment type="subcellular location">
    <subcellularLocation>
        <location evidence="1">Bacterial flagellum basal body</location>
    </subcellularLocation>
</comment>
<evidence type="ECO:0000259" key="4">
    <source>
        <dbReference type="Pfam" id="PF00460"/>
    </source>
</evidence>
<organism evidence="5 6">
    <name type="scientific">Pyrinomonas methylaliphatogenes</name>
    <dbReference type="NCBI Taxonomy" id="454194"/>
    <lineage>
        <taxon>Bacteria</taxon>
        <taxon>Pseudomonadati</taxon>
        <taxon>Acidobacteriota</taxon>
        <taxon>Blastocatellia</taxon>
        <taxon>Blastocatellales</taxon>
        <taxon>Pyrinomonadaceae</taxon>
        <taxon>Pyrinomonas</taxon>
    </lineage>
</organism>
<proteinExistence type="inferred from homology"/>
<reference evidence="5 6" key="1">
    <citation type="submission" date="2013-12" db="EMBL/GenBank/DDBJ databases">
        <authorList>
            <person name="Stott M."/>
        </authorList>
    </citation>
    <scope>NUCLEOTIDE SEQUENCE [LARGE SCALE GENOMIC DNA]</scope>
    <source>
        <strain evidence="5 6">K22</strain>
    </source>
</reference>
<comment type="similarity">
    <text evidence="2">Belongs to the flagella basal body rod proteins family.</text>
</comment>
<feature type="non-terminal residue" evidence="5">
    <location>
        <position position="81"/>
    </location>
</feature>
<evidence type="ECO:0000256" key="3">
    <source>
        <dbReference type="ARBA" id="ARBA00023143"/>
    </source>
</evidence>
<dbReference type="InterPro" id="IPR001444">
    <property type="entry name" value="Flag_bb_rod_N"/>
</dbReference>
<evidence type="ECO:0000313" key="5">
    <source>
        <dbReference type="EMBL" id="CDM65657.1"/>
    </source>
</evidence>
<dbReference type="GO" id="GO:0009425">
    <property type="term" value="C:bacterial-type flagellum basal body"/>
    <property type="evidence" value="ECO:0007669"/>
    <property type="project" value="UniProtKB-SubCell"/>
</dbReference>
<dbReference type="Pfam" id="PF00460">
    <property type="entry name" value="Flg_bb_rod"/>
    <property type="match status" value="1"/>
</dbReference>
<keyword evidence="3" id="KW-0975">Bacterial flagellum</keyword>
<sequence length="81" mass="9335">MSRALHTAATGMMAQQQQIDNIANNLANSSTVGFKRTRLEFQDILFQSDIERTARLTYRSRREIGRCAHQHADGARMERKR</sequence>
<dbReference type="PANTHER" id="PTHR30435:SF19">
    <property type="entry name" value="FLAGELLAR BASAL-BODY ROD PROTEIN FLGG"/>
    <property type="match status" value="1"/>
</dbReference>
<evidence type="ECO:0000256" key="2">
    <source>
        <dbReference type="ARBA" id="ARBA00009677"/>
    </source>
</evidence>
<gene>
    <name evidence="5" type="ORF">PYK22_01662</name>
</gene>
<keyword evidence="5" id="KW-0969">Cilium</keyword>
<name>A0A0B6WY56_9BACT</name>
<dbReference type="Proteomes" id="UP000031518">
    <property type="component" value="Unassembled WGS sequence"/>
</dbReference>
<keyword evidence="5" id="KW-0282">Flagellum</keyword>
<accession>A0A0B6WY56</accession>
<dbReference type="GO" id="GO:0071978">
    <property type="term" value="P:bacterial-type flagellum-dependent swarming motility"/>
    <property type="evidence" value="ECO:0007669"/>
    <property type="project" value="TreeGrafter"/>
</dbReference>
<evidence type="ECO:0000256" key="1">
    <source>
        <dbReference type="ARBA" id="ARBA00004117"/>
    </source>
</evidence>
<keyword evidence="6" id="KW-1185">Reference proteome</keyword>
<protein>
    <submittedName>
        <fullName evidence="5">Flagellar basal body rod protein</fullName>
    </submittedName>
</protein>
<dbReference type="STRING" id="454194.PYK22_01662"/>
<evidence type="ECO:0000313" key="6">
    <source>
        <dbReference type="Proteomes" id="UP000031518"/>
    </source>
</evidence>
<dbReference type="RefSeq" id="WP_235789156.1">
    <property type="nucleotide sequence ID" value="NZ_CBXV010000005.1"/>
</dbReference>
<dbReference type="EMBL" id="CBXV010000005">
    <property type="protein sequence ID" value="CDM65657.1"/>
    <property type="molecule type" value="Genomic_DNA"/>
</dbReference>
<dbReference type="PANTHER" id="PTHR30435">
    <property type="entry name" value="FLAGELLAR PROTEIN"/>
    <property type="match status" value="1"/>
</dbReference>